<dbReference type="InterPro" id="IPR006059">
    <property type="entry name" value="SBP"/>
</dbReference>
<keyword evidence="4" id="KW-0574">Periplasm</keyword>
<dbReference type="EMBL" id="JAMQGP010000001">
    <property type="protein sequence ID" value="MCM2678846.1"/>
    <property type="molecule type" value="Genomic_DNA"/>
</dbReference>
<sequence length="362" mass="41319">MRMGITRMKSHICQLFSIFLLLVPSLSNAQESLNILTWEAYMDTDMIERFELEYDVDVKVAYFDSDEIRDQILASQAGRQIDVVLMDSQHLHLYAAGDRLEEISTDEVPNLTFLSSDIQQACSKNDSHYGVAFSWGTLGIVYRPDIVDPETINSWQKFLNPPAELRQHIGGHVDLFDTLIPALISLKYSVSSNDRNELREAFELTKKWLSDVLTLDYVLTFIQSHPRADELYVALAYSGDQHVLSSMVGQPEWNYLIPSEGTLRWIDCFVIGKNSNNKRVAKQFLNFIQRPENAAKNADFTYTATPNMSALPLTTEEYRKSADIFLTPEQMAKTQPYEPATIEAINLRSRILSALEKYHATQ</sequence>
<dbReference type="GO" id="GO:0042597">
    <property type="term" value="C:periplasmic space"/>
    <property type="evidence" value="ECO:0007669"/>
    <property type="project" value="UniProtKB-SubCell"/>
</dbReference>
<evidence type="ECO:0000313" key="6">
    <source>
        <dbReference type="EMBL" id="MCM2678846.1"/>
    </source>
</evidence>
<feature type="chain" id="PRO_5041223902" evidence="5">
    <location>
        <begin position="30"/>
        <end position="362"/>
    </location>
</feature>
<dbReference type="AlphaFoldDB" id="A0AA41W4X3"/>
<proteinExistence type="predicted"/>
<keyword evidence="2" id="KW-0813">Transport</keyword>
<comment type="subcellular location">
    <subcellularLocation>
        <location evidence="1">Periplasm</location>
    </subcellularLocation>
</comment>
<dbReference type="InterPro" id="IPR001188">
    <property type="entry name" value="Sperm_putr-bd"/>
</dbReference>
<reference evidence="6 7" key="1">
    <citation type="journal article" date="2013" name="Antonie Van Leeuwenhoek">
        <title>Echinimonas agarilytica gen. nov., sp. nov., a new gammaproteobacterium isolated from the sea urchin Strongylocentrotus intermedius.</title>
        <authorList>
            <person name="Nedashkovskaya O.I."/>
            <person name="Stenkova A.M."/>
            <person name="Zhukova N.V."/>
            <person name="Van Trappen S."/>
            <person name="Lee J.S."/>
            <person name="Kim S.B."/>
        </authorList>
    </citation>
    <scope>NUCLEOTIDE SEQUENCE [LARGE SCALE GENOMIC DNA]</scope>
    <source>
        <strain evidence="6 7">KMM 6351</strain>
    </source>
</reference>
<evidence type="ECO:0000313" key="7">
    <source>
        <dbReference type="Proteomes" id="UP001165393"/>
    </source>
</evidence>
<name>A0AA41W4X3_9GAMM</name>
<evidence type="ECO:0000256" key="2">
    <source>
        <dbReference type="ARBA" id="ARBA00022448"/>
    </source>
</evidence>
<dbReference type="Gene3D" id="3.40.190.10">
    <property type="entry name" value="Periplasmic binding protein-like II"/>
    <property type="match status" value="2"/>
</dbReference>
<dbReference type="PRINTS" id="PR00909">
    <property type="entry name" value="SPERMDNBNDNG"/>
</dbReference>
<organism evidence="6 7">
    <name type="scientific">Echinimonas agarilytica</name>
    <dbReference type="NCBI Taxonomy" id="1215918"/>
    <lineage>
        <taxon>Bacteria</taxon>
        <taxon>Pseudomonadati</taxon>
        <taxon>Pseudomonadota</taxon>
        <taxon>Gammaproteobacteria</taxon>
        <taxon>Alteromonadales</taxon>
        <taxon>Echinimonadaceae</taxon>
        <taxon>Echinimonas</taxon>
    </lineage>
</organism>
<dbReference type="Pfam" id="PF13416">
    <property type="entry name" value="SBP_bac_8"/>
    <property type="match status" value="1"/>
</dbReference>
<keyword evidence="7" id="KW-1185">Reference proteome</keyword>
<accession>A0AA41W4X3</accession>
<comment type="caution">
    <text evidence="6">The sequence shown here is derived from an EMBL/GenBank/DDBJ whole genome shotgun (WGS) entry which is preliminary data.</text>
</comment>
<dbReference type="SUPFAM" id="SSF53850">
    <property type="entry name" value="Periplasmic binding protein-like II"/>
    <property type="match status" value="1"/>
</dbReference>
<feature type="signal peptide" evidence="5">
    <location>
        <begin position="1"/>
        <end position="29"/>
    </location>
</feature>
<dbReference type="PANTHER" id="PTHR30222:SF12">
    <property type="entry name" value="NORSPERMIDINE SENSOR"/>
    <property type="match status" value="1"/>
</dbReference>
<dbReference type="GO" id="GO:0015846">
    <property type="term" value="P:polyamine transport"/>
    <property type="evidence" value="ECO:0007669"/>
    <property type="project" value="InterPro"/>
</dbReference>
<keyword evidence="3 5" id="KW-0732">Signal</keyword>
<dbReference type="GO" id="GO:0019808">
    <property type="term" value="F:polyamine binding"/>
    <property type="evidence" value="ECO:0007669"/>
    <property type="project" value="InterPro"/>
</dbReference>
<protein>
    <submittedName>
        <fullName evidence="6">Spermidine/putrescine ABC transporter substrate-binding protein</fullName>
    </submittedName>
</protein>
<evidence type="ECO:0000256" key="3">
    <source>
        <dbReference type="ARBA" id="ARBA00022729"/>
    </source>
</evidence>
<dbReference type="CDD" id="cd13590">
    <property type="entry name" value="PBP2_PotD_PotF_like"/>
    <property type="match status" value="1"/>
</dbReference>
<evidence type="ECO:0000256" key="5">
    <source>
        <dbReference type="SAM" id="SignalP"/>
    </source>
</evidence>
<dbReference type="Proteomes" id="UP001165393">
    <property type="component" value="Unassembled WGS sequence"/>
</dbReference>
<evidence type="ECO:0000256" key="4">
    <source>
        <dbReference type="ARBA" id="ARBA00022764"/>
    </source>
</evidence>
<evidence type="ECO:0000256" key="1">
    <source>
        <dbReference type="ARBA" id="ARBA00004418"/>
    </source>
</evidence>
<gene>
    <name evidence="6" type="ORF">NAF29_04040</name>
</gene>
<dbReference type="PANTHER" id="PTHR30222">
    <property type="entry name" value="SPERMIDINE/PUTRESCINE-BINDING PERIPLASMIC PROTEIN"/>
    <property type="match status" value="1"/>
</dbReference>